<reference evidence="2 3" key="1">
    <citation type="journal article" date="2006" name="Nature">
        <title>Global trends of whole-genome duplications revealed by the ciliate Paramecium tetraurelia.</title>
        <authorList>
            <consortium name="Genoscope"/>
            <person name="Aury J.-M."/>
            <person name="Jaillon O."/>
            <person name="Duret L."/>
            <person name="Noel B."/>
            <person name="Jubin C."/>
            <person name="Porcel B.M."/>
            <person name="Segurens B."/>
            <person name="Daubin V."/>
            <person name="Anthouard V."/>
            <person name="Aiach N."/>
            <person name="Arnaiz O."/>
            <person name="Billaut A."/>
            <person name="Beisson J."/>
            <person name="Blanc I."/>
            <person name="Bouhouche K."/>
            <person name="Camara F."/>
            <person name="Duharcourt S."/>
            <person name="Guigo R."/>
            <person name="Gogendeau D."/>
            <person name="Katinka M."/>
            <person name="Keller A.-M."/>
            <person name="Kissmehl R."/>
            <person name="Klotz C."/>
            <person name="Koll F."/>
            <person name="Le Moue A."/>
            <person name="Lepere C."/>
            <person name="Malinsky S."/>
            <person name="Nowacki M."/>
            <person name="Nowak J.K."/>
            <person name="Plattner H."/>
            <person name="Poulain J."/>
            <person name="Ruiz F."/>
            <person name="Serrano V."/>
            <person name="Zagulski M."/>
            <person name="Dessen P."/>
            <person name="Betermier M."/>
            <person name="Weissenbach J."/>
            <person name="Scarpelli C."/>
            <person name="Schachter V."/>
            <person name="Sperling L."/>
            <person name="Meyer E."/>
            <person name="Cohen J."/>
            <person name="Wincker P."/>
        </authorList>
    </citation>
    <scope>NUCLEOTIDE SEQUENCE [LARGE SCALE GENOMIC DNA]</scope>
    <source>
        <strain evidence="2 3">Stock d4-2</strain>
    </source>
</reference>
<keyword evidence="3" id="KW-1185">Reference proteome</keyword>
<dbReference type="EMBL" id="CT868385">
    <property type="protein sequence ID" value="CAK80857.1"/>
    <property type="molecule type" value="Genomic_DNA"/>
</dbReference>
<accession>A0DCU0</accession>
<feature type="compositionally biased region" description="Polar residues" evidence="1">
    <location>
        <begin position="45"/>
        <end position="58"/>
    </location>
</feature>
<evidence type="ECO:0000256" key="1">
    <source>
        <dbReference type="SAM" id="MobiDB-lite"/>
    </source>
</evidence>
<evidence type="ECO:0000313" key="2">
    <source>
        <dbReference type="EMBL" id="CAK80857.1"/>
    </source>
</evidence>
<name>A0DCU0_PARTE</name>
<evidence type="ECO:0000313" key="3">
    <source>
        <dbReference type="Proteomes" id="UP000000600"/>
    </source>
</evidence>
<dbReference type="GeneID" id="5034039"/>
<dbReference type="HOGENOM" id="CLU_2983210_0_0_1"/>
<proteinExistence type="predicted"/>
<dbReference type="AlphaFoldDB" id="A0DCU0"/>
<dbReference type="RefSeq" id="XP_001448254.1">
    <property type="nucleotide sequence ID" value="XM_001448217.1"/>
</dbReference>
<organism evidence="2 3">
    <name type="scientific">Paramecium tetraurelia</name>
    <dbReference type="NCBI Taxonomy" id="5888"/>
    <lineage>
        <taxon>Eukaryota</taxon>
        <taxon>Sar</taxon>
        <taxon>Alveolata</taxon>
        <taxon>Ciliophora</taxon>
        <taxon>Intramacronucleata</taxon>
        <taxon>Oligohymenophorea</taxon>
        <taxon>Peniculida</taxon>
        <taxon>Parameciidae</taxon>
        <taxon>Paramecium</taxon>
    </lineage>
</organism>
<protein>
    <submittedName>
        <fullName evidence="2">Uncharacterized protein</fullName>
    </submittedName>
</protein>
<sequence length="58" mass="6523">MNNNNFIKEQDDLNQQSKQIQTLGLFEDPPVDSVDTEFEKEDALTTCQSVEEGSLSSD</sequence>
<dbReference type="InParanoid" id="A0DCU0"/>
<gene>
    <name evidence="2" type="ORF">GSPATT00015716001</name>
</gene>
<dbReference type="Proteomes" id="UP000000600">
    <property type="component" value="Unassembled WGS sequence"/>
</dbReference>
<dbReference type="KEGG" id="ptm:GSPATT00015716001"/>
<feature type="region of interest" description="Disordered" evidence="1">
    <location>
        <begin position="26"/>
        <end position="58"/>
    </location>
</feature>